<gene>
    <name evidence="3" type="ORF">GCM10022268_15060</name>
</gene>
<name>A0ABP7DK24_9SPHN</name>
<dbReference type="InterPro" id="IPR013424">
    <property type="entry name" value="Ice-binding_C"/>
</dbReference>
<feature type="domain" description="Ice-binding protein C-terminal" evidence="2">
    <location>
        <begin position="159"/>
        <end position="183"/>
    </location>
</feature>
<sequence>MTIGKLALAVLSGLAAITIPAAAQAAASFNFQLLDTDIAGPSSGTVVIRGRVTNTGDEALTDYVGAAIGGGSITQFTTSGRFGGVTTELDDYFTNFNLAAGDAFDFDFYTYTYSGAPTGTYTLLGDSGSSLIILRAGRSEVEGFSFDLSSLTVNAVATAVPEPATWGLMFAGFAMIGAAARRRKTWIVA</sequence>
<dbReference type="NCBIfam" id="NF035944">
    <property type="entry name" value="PEPxxWA-CTERM"/>
    <property type="match status" value="1"/>
</dbReference>
<evidence type="ECO:0000256" key="1">
    <source>
        <dbReference type="SAM" id="SignalP"/>
    </source>
</evidence>
<feature type="chain" id="PRO_5045195902" description="Ice-binding protein C-terminal domain-containing protein" evidence="1">
    <location>
        <begin position="26"/>
        <end position="189"/>
    </location>
</feature>
<evidence type="ECO:0000259" key="2">
    <source>
        <dbReference type="Pfam" id="PF07589"/>
    </source>
</evidence>
<dbReference type="Pfam" id="PF07589">
    <property type="entry name" value="PEP-CTERM"/>
    <property type="match status" value="1"/>
</dbReference>
<accession>A0ABP7DK24</accession>
<dbReference type="Proteomes" id="UP001500523">
    <property type="component" value="Unassembled WGS sequence"/>
</dbReference>
<keyword evidence="1" id="KW-0732">Signal</keyword>
<dbReference type="RefSeq" id="WP_344692756.1">
    <property type="nucleotide sequence ID" value="NZ_BAABBF010000003.1"/>
</dbReference>
<evidence type="ECO:0000313" key="4">
    <source>
        <dbReference type="Proteomes" id="UP001500523"/>
    </source>
</evidence>
<dbReference type="EMBL" id="BAABBF010000003">
    <property type="protein sequence ID" value="GAA3706521.1"/>
    <property type="molecule type" value="Genomic_DNA"/>
</dbReference>
<evidence type="ECO:0000313" key="3">
    <source>
        <dbReference type="EMBL" id="GAA3706521.1"/>
    </source>
</evidence>
<organism evidence="3 4">
    <name type="scientific">Sphingomonas cynarae</name>
    <dbReference type="NCBI Taxonomy" id="930197"/>
    <lineage>
        <taxon>Bacteria</taxon>
        <taxon>Pseudomonadati</taxon>
        <taxon>Pseudomonadota</taxon>
        <taxon>Alphaproteobacteria</taxon>
        <taxon>Sphingomonadales</taxon>
        <taxon>Sphingomonadaceae</taxon>
        <taxon>Sphingomonas</taxon>
    </lineage>
</organism>
<feature type="signal peptide" evidence="1">
    <location>
        <begin position="1"/>
        <end position="25"/>
    </location>
</feature>
<reference evidence="4" key="1">
    <citation type="journal article" date="2019" name="Int. J. Syst. Evol. Microbiol.">
        <title>The Global Catalogue of Microorganisms (GCM) 10K type strain sequencing project: providing services to taxonomists for standard genome sequencing and annotation.</title>
        <authorList>
            <consortium name="The Broad Institute Genomics Platform"/>
            <consortium name="The Broad Institute Genome Sequencing Center for Infectious Disease"/>
            <person name="Wu L."/>
            <person name="Ma J."/>
        </authorList>
    </citation>
    <scope>NUCLEOTIDE SEQUENCE [LARGE SCALE GENOMIC DNA]</scope>
    <source>
        <strain evidence="4">JCM 17498</strain>
    </source>
</reference>
<comment type="caution">
    <text evidence="3">The sequence shown here is derived from an EMBL/GenBank/DDBJ whole genome shotgun (WGS) entry which is preliminary data.</text>
</comment>
<keyword evidence="4" id="KW-1185">Reference proteome</keyword>
<proteinExistence type="predicted"/>
<protein>
    <recommendedName>
        <fullName evidence="2">Ice-binding protein C-terminal domain-containing protein</fullName>
    </recommendedName>
</protein>
<dbReference type="NCBIfam" id="TIGR02595">
    <property type="entry name" value="PEP_CTERM"/>
    <property type="match status" value="1"/>
</dbReference>